<reference evidence="1 2" key="2">
    <citation type="journal article" date="2022" name="Mol. Ecol. Resour.">
        <title>The genomes of chicory, endive, great burdock and yacon provide insights into Asteraceae paleo-polyploidization history and plant inulin production.</title>
        <authorList>
            <person name="Fan W."/>
            <person name="Wang S."/>
            <person name="Wang H."/>
            <person name="Wang A."/>
            <person name="Jiang F."/>
            <person name="Liu H."/>
            <person name="Zhao H."/>
            <person name="Xu D."/>
            <person name="Zhang Y."/>
        </authorList>
    </citation>
    <scope>NUCLEOTIDE SEQUENCE [LARGE SCALE GENOMIC DNA]</scope>
    <source>
        <strain evidence="2">cv. Niubang</strain>
    </source>
</reference>
<dbReference type="Proteomes" id="UP001055879">
    <property type="component" value="Linkage Group LG05"/>
</dbReference>
<reference evidence="2" key="1">
    <citation type="journal article" date="2022" name="Mol. Ecol. Resour.">
        <title>The genomes of chicory, endive, great burdock and yacon provide insights into Asteraceae palaeo-polyploidization history and plant inulin production.</title>
        <authorList>
            <person name="Fan W."/>
            <person name="Wang S."/>
            <person name="Wang H."/>
            <person name="Wang A."/>
            <person name="Jiang F."/>
            <person name="Liu H."/>
            <person name="Zhao H."/>
            <person name="Xu D."/>
            <person name="Zhang Y."/>
        </authorList>
    </citation>
    <scope>NUCLEOTIDE SEQUENCE [LARGE SCALE GENOMIC DNA]</scope>
    <source>
        <strain evidence="2">cv. Niubang</strain>
    </source>
</reference>
<organism evidence="1 2">
    <name type="scientific">Arctium lappa</name>
    <name type="common">Greater burdock</name>
    <name type="synonym">Lappa major</name>
    <dbReference type="NCBI Taxonomy" id="4217"/>
    <lineage>
        <taxon>Eukaryota</taxon>
        <taxon>Viridiplantae</taxon>
        <taxon>Streptophyta</taxon>
        <taxon>Embryophyta</taxon>
        <taxon>Tracheophyta</taxon>
        <taxon>Spermatophyta</taxon>
        <taxon>Magnoliopsida</taxon>
        <taxon>eudicotyledons</taxon>
        <taxon>Gunneridae</taxon>
        <taxon>Pentapetalae</taxon>
        <taxon>asterids</taxon>
        <taxon>campanulids</taxon>
        <taxon>Asterales</taxon>
        <taxon>Asteraceae</taxon>
        <taxon>Carduoideae</taxon>
        <taxon>Cardueae</taxon>
        <taxon>Arctiinae</taxon>
        <taxon>Arctium</taxon>
    </lineage>
</organism>
<accession>A0ACB9C2I2</accession>
<dbReference type="EMBL" id="CM042051">
    <property type="protein sequence ID" value="KAI3728415.1"/>
    <property type="molecule type" value="Genomic_DNA"/>
</dbReference>
<sequence>MDRLKQKIVAIDIMAEALDLDEDMIRERVELQAKVGELEAVKISDLKRKAKVKWALEGDENSIFFHGIINKKSTSSRIHGLKINGIWVSDPGKIKDEVHNFFKRKFEDKNPVRPKMRSGLFKRLSDDQRKLLEAPFEMEEVKATVWSCGNNKAPGPDGFSFEFIKKFWNKIGGDIFEAVKFFEDN</sequence>
<evidence type="ECO:0000313" key="2">
    <source>
        <dbReference type="Proteomes" id="UP001055879"/>
    </source>
</evidence>
<evidence type="ECO:0000313" key="1">
    <source>
        <dbReference type="EMBL" id="KAI3728415.1"/>
    </source>
</evidence>
<proteinExistence type="predicted"/>
<keyword evidence="2" id="KW-1185">Reference proteome</keyword>
<comment type="caution">
    <text evidence="1">The sequence shown here is derived from an EMBL/GenBank/DDBJ whole genome shotgun (WGS) entry which is preliminary data.</text>
</comment>
<gene>
    <name evidence="1" type="ORF">L6452_17051</name>
</gene>
<name>A0ACB9C2I2_ARCLA</name>
<protein>
    <submittedName>
        <fullName evidence="1">Uncharacterized protein</fullName>
    </submittedName>
</protein>